<dbReference type="GO" id="GO:0044781">
    <property type="term" value="P:bacterial-type flagellum organization"/>
    <property type="evidence" value="ECO:0007669"/>
    <property type="project" value="InterPro"/>
</dbReference>
<keyword evidence="11" id="KW-0966">Cell projection</keyword>
<dbReference type="AlphaFoldDB" id="A0A1X7GEH8"/>
<dbReference type="InterPro" id="IPR022781">
    <property type="entry name" value="Flagellar_biosynth_FliO"/>
</dbReference>
<evidence type="ECO:0000256" key="9">
    <source>
        <dbReference type="SAM" id="MobiDB-lite"/>
    </source>
</evidence>
<evidence type="ECO:0000313" key="11">
    <source>
        <dbReference type="EMBL" id="SMF68500.1"/>
    </source>
</evidence>
<comment type="similarity">
    <text evidence="8">Belongs to the FliO/MopB family.</text>
</comment>
<dbReference type="GO" id="GO:0005886">
    <property type="term" value="C:plasma membrane"/>
    <property type="evidence" value="ECO:0007669"/>
    <property type="project" value="UniProtKB-SubCell"/>
</dbReference>
<keyword evidence="12" id="KW-1185">Reference proteome</keyword>
<feature type="region of interest" description="Disordered" evidence="9">
    <location>
        <begin position="291"/>
        <end position="325"/>
    </location>
</feature>
<keyword evidence="7" id="KW-0975">Bacterial flagellum</keyword>
<dbReference type="PANTHER" id="PTHR38766">
    <property type="entry name" value="FLAGELLAR PROTEIN FLIO"/>
    <property type="match status" value="1"/>
</dbReference>
<evidence type="ECO:0000313" key="12">
    <source>
        <dbReference type="Proteomes" id="UP000192903"/>
    </source>
</evidence>
<protein>
    <submittedName>
        <fullName evidence="11">Flagellar biosynthesis protein, FliO</fullName>
    </submittedName>
</protein>
<keyword evidence="5 10" id="KW-1133">Transmembrane helix</keyword>
<evidence type="ECO:0000256" key="4">
    <source>
        <dbReference type="ARBA" id="ARBA00022692"/>
    </source>
</evidence>
<evidence type="ECO:0000256" key="2">
    <source>
        <dbReference type="ARBA" id="ARBA00004236"/>
    </source>
</evidence>
<evidence type="ECO:0000256" key="5">
    <source>
        <dbReference type="ARBA" id="ARBA00022989"/>
    </source>
</evidence>
<feature type="transmembrane region" description="Helical" evidence="10">
    <location>
        <begin position="12"/>
        <end position="34"/>
    </location>
</feature>
<dbReference type="Pfam" id="PF04347">
    <property type="entry name" value="FliO"/>
    <property type="match status" value="1"/>
</dbReference>
<accession>A0A1X7GEH8</accession>
<evidence type="ECO:0000256" key="7">
    <source>
        <dbReference type="ARBA" id="ARBA00023143"/>
    </source>
</evidence>
<name>A0A1X7GEH8_9HYPH</name>
<evidence type="ECO:0000256" key="1">
    <source>
        <dbReference type="ARBA" id="ARBA00004117"/>
    </source>
</evidence>
<feature type="compositionally biased region" description="Low complexity" evidence="9">
    <location>
        <begin position="127"/>
        <end position="137"/>
    </location>
</feature>
<feature type="compositionally biased region" description="Pro residues" evidence="9">
    <location>
        <begin position="181"/>
        <end position="190"/>
    </location>
</feature>
<dbReference type="EMBL" id="FXAF01000011">
    <property type="protein sequence ID" value="SMF68500.1"/>
    <property type="molecule type" value="Genomic_DNA"/>
</dbReference>
<dbReference type="GO" id="GO:0009425">
    <property type="term" value="C:bacterial-type flagellum basal body"/>
    <property type="evidence" value="ECO:0007669"/>
    <property type="project" value="UniProtKB-SubCell"/>
</dbReference>
<dbReference type="Proteomes" id="UP000192903">
    <property type="component" value="Unassembled WGS sequence"/>
</dbReference>
<dbReference type="InterPro" id="IPR052205">
    <property type="entry name" value="FliO/MopB"/>
</dbReference>
<evidence type="ECO:0000256" key="3">
    <source>
        <dbReference type="ARBA" id="ARBA00022475"/>
    </source>
</evidence>
<sequence>MFEDLLSAYGSRLVIAIVGVGVGLLLLIGVLWMIRGRNGPSPFVRGGKNRQPRLQVLDAAAVDTRRRLVLVRRDNVEHLIMIGGPTDIVIESGISTATSGTRAASASAASRSEVSESQDIVPFSAMPAAGPRTAPAQRPAPPERRIEPAAESLAAREAPRPASAATAPVPGVVQPASAPAPSRPLPPAPASEPLSASRSDVPVSQTPDVRPEPLRPIAALAAANAAAHSLDNAAEVLDAARGRVFQEEPEPRVVPINPATVPPALQTAAEKPKQLGSDFEKILEQEMANNLAAREAAASGQANRQTLPRDPSVPPVTGATPEPSLQAEVARIFGEMSVTRDK</sequence>
<evidence type="ECO:0000256" key="10">
    <source>
        <dbReference type="SAM" id="Phobius"/>
    </source>
</evidence>
<dbReference type="RefSeq" id="WP_085424345.1">
    <property type="nucleotide sequence ID" value="NZ_FXAF01000011.1"/>
</dbReference>
<feature type="compositionally biased region" description="Low complexity" evidence="9">
    <location>
        <begin position="149"/>
        <end position="168"/>
    </location>
</feature>
<evidence type="ECO:0000256" key="6">
    <source>
        <dbReference type="ARBA" id="ARBA00023136"/>
    </source>
</evidence>
<dbReference type="PANTHER" id="PTHR38766:SF1">
    <property type="entry name" value="FLAGELLAR PROTEIN FLIO"/>
    <property type="match status" value="1"/>
</dbReference>
<proteinExistence type="inferred from homology"/>
<comment type="subcellular location">
    <subcellularLocation>
        <location evidence="1">Bacterial flagellum basal body</location>
    </subcellularLocation>
    <subcellularLocation>
        <location evidence="2">Cell membrane</location>
    </subcellularLocation>
</comment>
<evidence type="ECO:0000256" key="8">
    <source>
        <dbReference type="ARBA" id="ARBA00037937"/>
    </source>
</evidence>
<keyword evidence="6 10" id="KW-0472">Membrane</keyword>
<keyword evidence="4 10" id="KW-0812">Transmembrane</keyword>
<dbReference type="OrthoDB" id="8456606at2"/>
<reference evidence="12" key="1">
    <citation type="submission" date="2017-04" db="EMBL/GenBank/DDBJ databases">
        <authorList>
            <person name="Varghese N."/>
            <person name="Submissions S."/>
        </authorList>
    </citation>
    <scope>NUCLEOTIDE SEQUENCE [LARGE SCALE GENOMIC DNA]</scope>
    <source>
        <strain evidence="12">B4P</strain>
    </source>
</reference>
<organism evidence="11 12">
    <name type="scientific">Xaviernesmea oryzae</name>
    <dbReference type="NCBI Taxonomy" id="464029"/>
    <lineage>
        <taxon>Bacteria</taxon>
        <taxon>Pseudomonadati</taxon>
        <taxon>Pseudomonadota</taxon>
        <taxon>Alphaproteobacteria</taxon>
        <taxon>Hyphomicrobiales</taxon>
        <taxon>Rhizobiaceae</taxon>
        <taxon>Rhizobium/Agrobacterium group</taxon>
        <taxon>Xaviernesmea</taxon>
    </lineage>
</organism>
<feature type="region of interest" description="Disordered" evidence="9">
    <location>
        <begin position="124"/>
        <end position="215"/>
    </location>
</feature>
<keyword evidence="11" id="KW-0969">Cilium</keyword>
<gene>
    <name evidence="11" type="ORF">SAMN02982989_3684</name>
</gene>
<dbReference type="STRING" id="464029.SAMN02982989_3684"/>
<keyword evidence="11" id="KW-0282">Flagellum</keyword>
<keyword evidence="3" id="KW-1003">Cell membrane</keyword>